<feature type="compositionally biased region" description="Low complexity" evidence="2">
    <location>
        <begin position="308"/>
        <end position="322"/>
    </location>
</feature>
<protein>
    <submittedName>
        <fullName evidence="3">Uncharacterized protein</fullName>
    </submittedName>
</protein>
<dbReference type="Gene3D" id="2.60.120.260">
    <property type="entry name" value="Galactose-binding domain-like"/>
    <property type="match status" value="1"/>
</dbReference>
<evidence type="ECO:0000313" key="4">
    <source>
        <dbReference type="Proteomes" id="UP000229907"/>
    </source>
</evidence>
<evidence type="ECO:0000313" key="3">
    <source>
        <dbReference type="EMBL" id="ATU21053.1"/>
    </source>
</evidence>
<proteinExistence type="predicted"/>
<organism evidence="3 4">
    <name type="scientific">Bifidobacterium choerinum</name>
    <dbReference type="NCBI Taxonomy" id="35760"/>
    <lineage>
        <taxon>Bacteria</taxon>
        <taxon>Bacillati</taxon>
        <taxon>Actinomycetota</taxon>
        <taxon>Actinomycetes</taxon>
        <taxon>Bifidobacteriales</taxon>
        <taxon>Bifidobacteriaceae</taxon>
        <taxon>Bifidobacterium</taxon>
    </lineage>
</organism>
<feature type="region of interest" description="Disordered" evidence="2">
    <location>
        <begin position="308"/>
        <end position="347"/>
    </location>
</feature>
<dbReference type="EMBL" id="CP018044">
    <property type="protein sequence ID" value="ATU21053.1"/>
    <property type="molecule type" value="Genomic_DNA"/>
</dbReference>
<reference evidence="3 4" key="1">
    <citation type="submission" date="2016-11" db="EMBL/GenBank/DDBJ databases">
        <title>complete genome sequence of Bifidobacterium choerinum strain FMB-1.</title>
        <authorList>
            <person name="Park C.-S."/>
            <person name="Jung D.-H."/>
            <person name="Choi D.-S."/>
        </authorList>
    </citation>
    <scope>NUCLEOTIDE SEQUENCE [LARGE SCALE GENOMIC DNA]</scope>
    <source>
        <strain evidence="3 4">FMB-1</strain>
    </source>
</reference>
<evidence type="ECO:0000256" key="2">
    <source>
        <dbReference type="SAM" id="MobiDB-lite"/>
    </source>
</evidence>
<evidence type="ECO:0000256" key="1">
    <source>
        <dbReference type="SAM" id="Coils"/>
    </source>
</evidence>
<keyword evidence="1" id="KW-0175">Coiled coil</keyword>
<name>A0A2D3D7J8_9BIFI</name>
<dbReference type="Proteomes" id="UP000229907">
    <property type="component" value="Chromosome"/>
</dbReference>
<feature type="coiled-coil region" evidence="1">
    <location>
        <begin position="105"/>
        <end position="160"/>
    </location>
</feature>
<dbReference type="Pfam" id="PF01391">
    <property type="entry name" value="Collagen"/>
    <property type="match status" value="1"/>
</dbReference>
<accession>A0A2D3D7J8</accession>
<dbReference type="AlphaFoldDB" id="A0A2D3D7J8"/>
<sequence>MAQHPIISPKAEDVPLLLAMRAMRTAKSLQTRRSGTAYYADADGKGILVGEDAEAGINRYDPETGEQAPLFEGISQEELDARGDAILEAAKADTATQITIVNTTINEAKQDIAENKDAASAAQALAQKAKDKADSNASAIEDAGREFDRYKTAADKAQQDLDDKLANQGTVLNGVKSDVAQAKQDILAQSSQITTIGNKSDTAQNMAGSAISTANSAMSQASQAISTANTAAANAADAKRNTVTNVTVEYAVSSSNTTAPETGWSTSTPTVADGAYVWMRTIIGKGNNTTVTSDPTVVTGNTGAVGAQGAAGAAGATGAQGPKGDKGDKGDTGAQGPKGDKGDTGATGAAGISITAVTIYFALSLSKPDKPTTQTPVSPWGTAEPAYDRDKQLYTTYRVDYSNGTFSWTDVQIDSAYKASQAAETSARDAVRTAANAATTANTAKTAADEAKSTSATAKSTADNAQSVATQASATAVAADQAATSAQAAVDAARQNAQELLVNPGFEDGATGWTTDVEGAAWLQWSAWSRSGSCRAYLNGSRGTAMLASTNPVQVTTGRYYRFAAWYKLLTAVSGADSGGLRLQWSNADDPADANWQEFTAAVTDMVFTGDTWTCAEQIVLVPGGVKWIRACIQFTSPVDAYFDDCSLIDYTHIRELELAASKAQKTAEAAAVAAATADAKAVAADQKAIDAADSASLAFTTADSKNRIFFQKTDPASSADIKAKLKPGDMWLQPSDKLKTYWEGEPNKSVSVLVDHSDEIGHTWIWSGDGWSAYILYAEHIIASGSIVASLIAANAITAEKIAAGAVTADAIAATALYGKIVKGGTFISQNERIVLNDEGLVLKDAGGNATVTMLSSDGSVTLRDAYIVDGALHAPVIDAGEFKAGLIEGSNIVIKDSGGSTLMQWNSSGMNLMDSLTFAKKNGEWVLSLKGALQSGGDISGATITAPTLQTSAEEKKGLKLTSGGLVAYDTDGNVSFTLDNDGNILMDGGLSSNLEIRAAKVTGGQVLGSNFYTSEDADNRVAIDSRGVTVTRGGETVISFLTDGPIDTGVSGLVVEERLDTALMDIGGRIDATNEALNAEVEARRQYMSFDPSNGLTIGDMTDEAAYRMQLTSTRLEFKAGETTAAYVSNEQLYINNAQVMNTLRIGNFAWMPRENGHMSLQYVGNGGA</sequence>
<gene>
    <name evidence="3" type="ORF">BcFMB_09115</name>
</gene>
<dbReference type="SUPFAM" id="SSF49785">
    <property type="entry name" value="Galactose-binding domain-like"/>
    <property type="match status" value="1"/>
</dbReference>
<dbReference type="InterPro" id="IPR008979">
    <property type="entry name" value="Galactose-bd-like_sf"/>
</dbReference>
<dbReference type="InterPro" id="IPR008160">
    <property type="entry name" value="Collagen"/>
</dbReference>
<dbReference type="RefSeq" id="WP_157775269.1">
    <property type="nucleotide sequence ID" value="NZ_CP018044.1"/>
</dbReference>
<dbReference type="KEGG" id="bcho:BcFMB_09115"/>